<feature type="domain" description="Ppx/GppA phosphatase N-terminal" evidence="1">
    <location>
        <begin position="23"/>
        <end position="297"/>
    </location>
</feature>
<evidence type="ECO:0000259" key="1">
    <source>
        <dbReference type="Pfam" id="PF02541"/>
    </source>
</evidence>
<keyword evidence="4" id="KW-1185">Reference proteome</keyword>
<dbReference type="InterPro" id="IPR043129">
    <property type="entry name" value="ATPase_NBD"/>
</dbReference>
<evidence type="ECO:0000313" key="3">
    <source>
        <dbReference type="EMBL" id="KDA02691.1"/>
    </source>
</evidence>
<dbReference type="Pfam" id="PF02541">
    <property type="entry name" value="Ppx-GppA"/>
    <property type="match status" value="1"/>
</dbReference>
<dbReference type="STRING" id="1280953.HOC_09609"/>
<dbReference type="SUPFAM" id="SSF53067">
    <property type="entry name" value="Actin-like ATPase domain"/>
    <property type="match status" value="2"/>
</dbReference>
<dbReference type="InterPro" id="IPR048951">
    <property type="entry name" value="Ppx_C"/>
</dbReference>
<dbReference type="GO" id="GO:0016462">
    <property type="term" value="F:pyrophosphatase activity"/>
    <property type="evidence" value="ECO:0007669"/>
    <property type="project" value="TreeGrafter"/>
</dbReference>
<reference evidence="3 4" key="1">
    <citation type="journal article" date="2014" name="Antonie Van Leeuwenhoek">
        <title>Hyphomonas beringensis sp. nov. and Hyphomonas chukchiensis sp. nov., isolated from surface seawater of the Bering Sea and Chukchi Sea.</title>
        <authorList>
            <person name="Li C."/>
            <person name="Lai Q."/>
            <person name="Li G."/>
            <person name="Dong C."/>
            <person name="Wang J."/>
            <person name="Liao Y."/>
            <person name="Shao Z."/>
        </authorList>
    </citation>
    <scope>NUCLEOTIDE SEQUENCE [LARGE SCALE GENOMIC DNA]</scope>
    <source>
        <strain evidence="3 4">SCH89</strain>
    </source>
</reference>
<proteinExistence type="predicted"/>
<dbReference type="InterPro" id="IPR003695">
    <property type="entry name" value="Ppx_GppA_N"/>
</dbReference>
<dbReference type="Pfam" id="PF21697">
    <property type="entry name" value="Ppx_C"/>
    <property type="match status" value="1"/>
</dbReference>
<gene>
    <name evidence="3" type="ORF">HOC_09609</name>
</gene>
<evidence type="ECO:0000259" key="2">
    <source>
        <dbReference type="Pfam" id="PF21697"/>
    </source>
</evidence>
<accession>A0A059G786</accession>
<dbReference type="Gene3D" id="1.10.3210.10">
    <property type="entry name" value="Hypothetical protein af1432"/>
    <property type="match status" value="1"/>
</dbReference>
<evidence type="ECO:0000313" key="4">
    <source>
        <dbReference type="Proteomes" id="UP000024942"/>
    </source>
</evidence>
<dbReference type="RefSeq" id="WP_035537932.1">
    <property type="nucleotide sequence ID" value="NZ_ARYL01000012.1"/>
</dbReference>
<name>A0A059G786_9PROT</name>
<dbReference type="AlphaFoldDB" id="A0A059G786"/>
<dbReference type="PATRIC" id="fig|1280953.3.peg.1940"/>
<protein>
    <submittedName>
        <fullName evidence="3">Ppx/GppA family phosphatase</fullName>
    </submittedName>
</protein>
<dbReference type="Gene3D" id="3.30.420.40">
    <property type="match status" value="1"/>
</dbReference>
<dbReference type="PANTHER" id="PTHR30005">
    <property type="entry name" value="EXOPOLYPHOSPHATASE"/>
    <property type="match status" value="1"/>
</dbReference>
<dbReference type="CDD" id="cd24052">
    <property type="entry name" value="ASKHA_NBD_HpPPX-GppA-like"/>
    <property type="match status" value="1"/>
</dbReference>
<dbReference type="EMBL" id="ARYL01000012">
    <property type="protein sequence ID" value="KDA02691.1"/>
    <property type="molecule type" value="Genomic_DNA"/>
</dbReference>
<dbReference type="OrthoDB" id="3698573at2"/>
<dbReference type="PANTHER" id="PTHR30005:SF0">
    <property type="entry name" value="RETROGRADE REGULATION PROTEIN 2"/>
    <property type="match status" value="1"/>
</dbReference>
<dbReference type="Proteomes" id="UP000024942">
    <property type="component" value="Unassembled WGS sequence"/>
</dbReference>
<sequence>MMFPKSERAGIIDIGSNSVRLVIYDVLGSSILQTFNEKVMAGLGEGLIKRGTLSPTGREAALGALSRYRAILKALNLRNYTAVATAAVREASDGPDFVKKAGRVLGRPVRVLSGADEARLSALGVEASFHQPKGVMGDLGGSSLEFQRIGYGKALGESLLLGPLSLAEDVMDLRELRKKVKAELKKSKALPGAQGRFYAVGGAWRSFARLNMDVEDYSLHVLQGYQMNEGQVARAAKLCFDSVTNPAARSVIEKVDRRRAKHLPIAAMILEEVLASSQLEGVTISSGGLREGVLRDLTGAAVTDPLLDGVIAFGRLDHNQIAFGQALHEFVSPAFGPEADLFGSPAADARIEKAACMMADSAGRFHPDHRSLLAYEQALRAPYAGVSHAERAMIAYAIGCRYEKDFKRPSEYLDLTTDEQADRAKQLGSAMRLGAVFSGRSGPILQRASLARKGGDLELHVLKVDAPMVSDTVLRRLSQTANQLRLKPKVVEV</sequence>
<comment type="caution">
    <text evidence="3">The sequence shown here is derived from an EMBL/GenBank/DDBJ whole genome shotgun (WGS) entry which is preliminary data.</text>
</comment>
<feature type="domain" description="Exopolyphosphatase C-terminal" evidence="2">
    <location>
        <begin position="347"/>
        <end position="482"/>
    </location>
</feature>
<dbReference type="InterPro" id="IPR050273">
    <property type="entry name" value="GppA/Ppx_hydrolase"/>
</dbReference>
<dbReference type="eggNOG" id="COG0248">
    <property type="taxonomic scope" value="Bacteria"/>
</dbReference>
<organism evidence="3 4">
    <name type="scientific">Hyphomonas oceanitis SCH89</name>
    <dbReference type="NCBI Taxonomy" id="1280953"/>
    <lineage>
        <taxon>Bacteria</taxon>
        <taxon>Pseudomonadati</taxon>
        <taxon>Pseudomonadota</taxon>
        <taxon>Alphaproteobacteria</taxon>
        <taxon>Hyphomonadales</taxon>
        <taxon>Hyphomonadaceae</taxon>
        <taxon>Hyphomonas</taxon>
    </lineage>
</organism>
<dbReference type="Gene3D" id="3.30.420.150">
    <property type="entry name" value="Exopolyphosphatase. Domain 2"/>
    <property type="match status" value="1"/>
</dbReference>